<sequence length="73" mass="8210">MWQLLLGTGFMGGYTTFSTFKVECTELYLQKKAKILTAYISLSYVLGISFAALGFFCWGVYKNCLRMLSGVVE</sequence>
<comment type="caution">
    <text evidence="10">Lacks conserved residue(s) required for the propagation of feature annotation.</text>
</comment>
<comment type="subcellular location">
    <subcellularLocation>
        <location evidence="1">Cell membrane</location>
        <topology evidence="1">Multi-pass membrane protein</topology>
    </subcellularLocation>
</comment>
<dbReference type="Pfam" id="PF02537">
    <property type="entry name" value="CRCB"/>
    <property type="match status" value="1"/>
</dbReference>
<organism evidence="11 12">
    <name type="scientific">Listeria fleischmannii FSL S10-1203</name>
    <dbReference type="NCBI Taxonomy" id="1265822"/>
    <lineage>
        <taxon>Bacteria</taxon>
        <taxon>Bacillati</taxon>
        <taxon>Bacillota</taxon>
        <taxon>Bacilli</taxon>
        <taxon>Bacillales</taxon>
        <taxon>Listeriaceae</taxon>
        <taxon>Listeria</taxon>
    </lineage>
</organism>
<evidence type="ECO:0000313" key="11">
    <source>
        <dbReference type="EMBL" id="EUJ59232.1"/>
    </source>
</evidence>
<evidence type="ECO:0000256" key="2">
    <source>
        <dbReference type="ARBA" id="ARBA00022475"/>
    </source>
</evidence>
<dbReference type="InterPro" id="IPR003691">
    <property type="entry name" value="FluC"/>
</dbReference>
<dbReference type="AlphaFoldDB" id="W7DGC1"/>
<evidence type="ECO:0000256" key="4">
    <source>
        <dbReference type="ARBA" id="ARBA00022989"/>
    </source>
</evidence>
<evidence type="ECO:0000256" key="6">
    <source>
        <dbReference type="ARBA" id="ARBA00023303"/>
    </source>
</evidence>
<evidence type="ECO:0000256" key="7">
    <source>
        <dbReference type="ARBA" id="ARBA00035120"/>
    </source>
</evidence>
<evidence type="ECO:0000313" key="12">
    <source>
        <dbReference type="Proteomes" id="UP000019241"/>
    </source>
</evidence>
<comment type="catalytic activity">
    <reaction evidence="8">
        <text>fluoride(in) = fluoride(out)</text>
        <dbReference type="Rhea" id="RHEA:76159"/>
        <dbReference type="ChEBI" id="CHEBI:17051"/>
    </reaction>
    <physiologicalReaction direction="left-to-right" evidence="8">
        <dbReference type="Rhea" id="RHEA:76160"/>
    </physiologicalReaction>
</comment>
<keyword evidence="5 10" id="KW-0472">Membrane</keyword>
<keyword evidence="6" id="KW-0407">Ion channel</keyword>
<dbReference type="PATRIC" id="fig|1265822.4.peg.1261"/>
<evidence type="ECO:0000256" key="9">
    <source>
        <dbReference type="ARBA" id="ARBA00049940"/>
    </source>
</evidence>
<comment type="caution">
    <text evidence="11">The sequence shown here is derived from an EMBL/GenBank/DDBJ whole genome shotgun (WGS) entry which is preliminary data.</text>
</comment>
<protein>
    <recommendedName>
        <fullName evidence="10">Fluoride-specific ion channel</fullName>
    </recommendedName>
</protein>
<dbReference type="Proteomes" id="UP000019241">
    <property type="component" value="Unassembled WGS sequence"/>
</dbReference>
<keyword evidence="2" id="KW-1003">Cell membrane</keyword>
<keyword evidence="6" id="KW-0406">Ion transport</keyword>
<evidence type="ECO:0000256" key="3">
    <source>
        <dbReference type="ARBA" id="ARBA00022692"/>
    </source>
</evidence>
<dbReference type="EMBL" id="AODM01000018">
    <property type="protein sequence ID" value="EUJ59232.1"/>
    <property type="molecule type" value="Genomic_DNA"/>
</dbReference>
<keyword evidence="6" id="KW-0813">Transport</keyword>
<evidence type="ECO:0000256" key="10">
    <source>
        <dbReference type="RuleBase" id="RU004340"/>
    </source>
</evidence>
<evidence type="ECO:0000256" key="5">
    <source>
        <dbReference type="ARBA" id="ARBA00023136"/>
    </source>
</evidence>
<dbReference type="GO" id="GO:0034220">
    <property type="term" value="P:monoatomic ion transmembrane transport"/>
    <property type="evidence" value="ECO:0007669"/>
    <property type="project" value="UniProtKB-KW"/>
</dbReference>
<comment type="similarity">
    <text evidence="7 10">Belongs to the fluoride channel Fluc/FEX (TC 1.A.43) family.</text>
</comment>
<gene>
    <name evidence="11" type="ORF">MCOL2_06205</name>
</gene>
<keyword evidence="4 10" id="KW-1133">Transmembrane helix</keyword>
<evidence type="ECO:0000256" key="8">
    <source>
        <dbReference type="ARBA" id="ARBA00035585"/>
    </source>
</evidence>
<keyword evidence="3 10" id="KW-0812">Transmembrane</keyword>
<dbReference type="GO" id="GO:0005886">
    <property type="term" value="C:plasma membrane"/>
    <property type="evidence" value="ECO:0007669"/>
    <property type="project" value="UniProtKB-SubCell"/>
</dbReference>
<feature type="transmembrane region" description="Helical" evidence="10">
    <location>
        <begin position="36"/>
        <end position="61"/>
    </location>
</feature>
<evidence type="ECO:0000256" key="1">
    <source>
        <dbReference type="ARBA" id="ARBA00004651"/>
    </source>
</evidence>
<comment type="function">
    <text evidence="9">Fluoride-specific ion channel. Important for reducing fluoride concentration in the cell, thus reducing its toxicity.</text>
</comment>
<reference evidence="11 12" key="1">
    <citation type="submission" date="2012-12" db="EMBL/GenBank/DDBJ databases">
        <title>Novel taxa of Listeriaceae from agricultural environments in the United States.</title>
        <authorList>
            <person name="den Bakker H.C."/>
            <person name="Allred A."/>
            <person name="Warchocki S."/>
            <person name="Wright E.M."/>
            <person name="Burrell A."/>
            <person name="Nightingale K.K."/>
            <person name="Kephart D."/>
            <person name="Wiedmann M."/>
        </authorList>
    </citation>
    <scope>NUCLEOTIDE SEQUENCE [LARGE SCALE GENOMIC DNA]</scope>
    <source>
        <strain evidence="11 12">FSL S10-1203</strain>
    </source>
</reference>
<name>W7DGC1_9LIST</name>
<proteinExistence type="inferred from homology"/>
<accession>W7DGC1</accession>